<sequence>MKSVMKLGVAIAVFFISFAGRANDAKLSVRVKEGAGKVVSFAVVDAKNVHVAIYAKDGAVLFDENLKGKEGKISRTYDLTAFPSGVYFLETETGVKVSRHQITIADKTATISETVAEVLKPVVANENGVLSVNIKGTETPVGIKMFDENNNELYAETFDGQSVAKKFDIKNTTARNITLVMSYNDKTFVETIAAR</sequence>
<comment type="caution">
    <text evidence="2">The sequence shown here is derived from an EMBL/GenBank/DDBJ whole genome shotgun (WGS) entry which is preliminary data.</text>
</comment>
<dbReference type="STRING" id="1202724.AM493_16115"/>
<evidence type="ECO:0000256" key="1">
    <source>
        <dbReference type="SAM" id="SignalP"/>
    </source>
</evidence>
<reference evidence="2 3" key="1">
    <citation type="submission" date="2015-08" db="EMBL/GenBank/DDBJ databases">
        <title>Whole genome sequence of Flavobacterium akiainvivens IK-1T, from decaying Wikstroemia oahuensis, an endemic Hawaiian shrub.</title>
        <authorList>
            <person name="Wan X."/>
            <person name="Hou S."/>
            <person name="Saito J."/>
            <person name="Donachie S."/>
        </authorList>
    </citation>
    <scope>NUCLEOTIDE SEQUENCE [LARGE SCALE GENOMIC DNA]</scope>
    <source>
        <strain evidence="2 3">IK-1</strain>
    </source>
</reference>
<protein>
    <recommendedName>
        <fullName evidence="4">Secretion system C-terminal sorting domain-containing protein</fullName>
    </recommendedName>
</protein>
<keyword evidence="3" id="KW-1185">Reference proteome</keyword>
<dbReference type="EMBL" id="LIYD01000005">
    <property type="protein sequence ID" value="KOS07396.1"/>
    <property type="molecule type" value="Genomic_DNA"/>
</dbReference>
<dbReference type="Proteomes" id="UP000037755">
    <property type="component" value="Unassembled WGS sequence"/>
</dbReference>
<feature type="signal peptide" evidence="1">
    <location>
        <begin position="1"/>
        <end position="22"/>
    </location>
</feature>
<proteinExistence type="predicted"/>
<dbReference type="OrthoDB" id="978867at2"/>
<name>A0A0M9VJ59_9FLAO</name>
<organism evidence="2 3">
    <name type="scientific">Flavobacterium akiainvivens</name>
    <dbReference type="NCBI Taxonomy" id="1202724"/>
    <lineage>
        <taxon>Bacteria</taxon>
        <taxon>Pseudomonadati</taxon>
        <taxon>Bacteroidota</taxon>
        <taxon>Flavobacteriia</taxon>
        <taxon>Flavobacteriales</taxon>
        <taxon>Flavobacteriaceae</taxon>
        <taxon>Flavobacterium</taxon>
    </lineage>
</organism>
<dbReference type="RefSeq" id="WP_054409054.1">
    <property type="nucleotide sequence ID" value="NZ_FOYA01000005.1"/>
</dbReference>
<keyword evidence="1" id="KW-0732">Signal</keyword>
<feature type="chain" id="PRO_5005839052" description="Secretion system C-terminal sorting domain-containing protein" evidence="1">
    <location>
        <begin position="23"/>
        <end position="195"/>
    </location>
</feature>
<evidence type="ECO:0000313" key="2">
    <source>
        <dbReference type="EMBL" id="KOS07396.1"/>
    </source>
</evidence>
<evidence type="ECO:0008006" key="4">
    <source>
        <dbReference type="Google" id="ProtNLM"/>
    </source>
</evidence>
<dbReference type="AlphaFoldDB" id="A0A0M9VJ59"/>
<dbReference type="PATRIC" id="fig|1202724.3.peg.3348"/>
<accession>A0A0M9VJ59</accession>
<evidence type="ECO:0000313" key="3">
    <source>
        <dbReference type="Proteomes" id="UP000037755"/>
    </source>
</evidence>
<gene>
    <name evidence="2" type="ORF">AM493_16115</name>
</gene>